<dbReference type="Gene3D" id="3.30.450.180">
    <property type="match status" value="1"/>
</dbReference>
<evidence type="ECO:0000313" key="2">
    <source>
        <dbReference type="Proteomes" id="UP000665561"/>
    </source>
</evidence>
<organism evidence="1 2">
    <name type="scientific">Paenibacillus glycinis</name>
    <dbReference type="NCBI Taxonomy" id="2697035"/>
    <lineage>
        <taxon>Bacteria</taxon>
        <taxon>Bacillati</taxon>
        <taxon>Bacillota</taxon>
        <taxon>Bacilli</taxon>
        <taxon>Bacillales</taxon>
        <taxon>Paenibacillaceae</taxon>
        <taxon>Paenibacillus</taxon>
    </lineage>
</organism>
<dbReference type="Proteomes" id="UP000665561">
    <property type="component" value="Unassembled WGS sequence"/>
</dbReference>
<dbReference type="RefSeq" id="WP_161747156.1">
    <property type="nucleotide sequence ID" value="NZ_JAAAMV010000036.1"/>
</dbReference>
<protein>
    <recommendedName>
        <fullName evidence="3">MmyB-like transcription regulator ligand binding domain-containing protein</fullName>
    </recommendedName>
</protein>
<dbReference type="EMBL" id="JAAAMV010000036">
    <property type="protein sequence ID" value="NBD28137.1"/>
    <property type="molecule type" value="Genomic_DNA"/>
</dbReference>
<dbReference type="PANTHER" id="PTHR35010">
    <property type="entry name" value="BLL4672 PROTEIN-RELATED"/>
    <property type="match status" value="1"/>
</dbReference>
<reference evidence="1 2" key="1">
    <citation type="submission" date="2020-01" db="EMBL/GenBank/DDBJ databases">
        <title>Paenibacillus soybeanensis sp. nov. isolated from the nodules of soybean (Glycine max(L.) Merr).</title>
        <authorList>
            <person name="Wang H."/>
        </authorList>
    </citation>
    <scope>NUCLEOTIDE SEQUENCE [LARGE SCALE GENOMIC DNA]</scope>
    <source>
        <strain evidence="1 2">T1</strain>
    </source>
</reference>
<evidence type="ECO:0008006" key="3">
    <source>
        <dbReference type="Google" id="ProtNLM"/>
    </source>
</evidence>
<sequence length="292" mass="33222">MHREQSLRTALGEIETLRMKRQRQYADRSHPSLKRFTQQELNDEACPTYKNLLVGRSLRLPDRQTMLRIADYLECNSDERNDLLAAAGYLPILSLTTGRSLELALEHAHRLMENVTHPAMLITQTLDIQTVNGPFSRLFGISRDYVQDNRFTLFDFHFDAELPVRPRSTFDAASFAQWESHAIAGIRAFKRNHMLSRHDAWYLELVRKFQGYDDASKYWNMEAKQPETGGPPAKIVLARTSSAGEFVPIRTKQIFLSAGSGMYPRVAVFLPVDEPARRAFEYAGSPAGCSGP</sequence>
<proteinExistence type="predicted"/>
<accession>A0ABW9Y160</accession>
<name>A0ABW9Y160_9BACL</name>
<comment type="caution">
    <text evidence="1">The sequence shown here is derived from an EMBL/GenBank/DDBJ whole genome shotgun (WGS) entry which is preliminary data.</text>
</comment>
<evidence type="ECO:0000313" key="1">
    <source>
        <dbReference type="EMBL" id="NBD28137.1"/>
    </source>
</evidence>
<keyword evidence="2" id="KW-1185">Reference proteome</keyword>
<gene>
    <name evidence="1" type="ORF">GT019_30090</name>
</gene>